<dbReference type="EMBL" id="SADE01000003">
    <property type="protein sequence ID" value="RVU34900.1"/>
    <property type="molecule type" value="Genomic_DNA"/>
</dbReference>
<dbReference type="Pfam" id="PF04268">
    <property type="entry name" value="SoxG"/>
    <property type="match status" value="1"/>
</dbReference>
<protein>
    <submittedName>
        <fullName evidence="1">Sarcosine oxidase subunit gamma</fullName>
    </submittedName>
</protein>
<comment type="caution">
    <text evidence="1">The sequence shown here is derived from an EMBL/GenBank/DDBJ whole genome shotgun (WGS) entry which is preliminary data.</text>
</comment>
<accession>A0A437QK62</accession>
<evidence type="ECO:0000313" key="1">
    <source>
        <dbReference type="EMBL" id="RVU34900.1"/>
    </source>
</evidence>
<sequence>MANITALARSPLHGRMPFQGSQTQIAERPFIGKLTLRGNAEDTGFAAGVGSILGVSLPTEPNTVTETGVCQISWVGPDEWLIYTADGAQKPLQERLKTALEGIHSAVVDVSDYYTIIRISGTRARDVLAKGCPLDLHPRVFRPGRCAGSLFLKAAIRIIQIDDTPIYDLQVRWTFAEYLFQHLVRGAEEWN</sequence>
<organism evidence="1 2">
    <name type="scientific">Hwanghaeella grinnelliae</name>
    <dbReference type="NCBI Taxonomy" id="2500179"/>
    <lineage>
        <taxon>Bacteria</taxon>
        <taxon>Pseudomonadati</taxon>
        <taxon>Pseudomonadota</taxon>
        <taxon>Alphaproteobacteria</taxon>
        <taxon>Rhodospirillales</taxon>
        <taxon>Rhodospirillaceae</taxon>
        <taxon>Hwanghaeella</taxon>
    </lineage>
</organism>
<dbReference type="Gene3D" id="3.30.70.1520">
    <property type="entry name" value="Heterotetrameric sarcosine oxidase"/>
    <property type="match status" value="1"/>
</dbReference>
<dbReference type="InterPro" id="IPR027266">
    <property type="entry name" value="TrmE/GcvT-like"/>
</dbReference>
<dbReference type="RefSeq" id="WP_127767162.1">
    <property type="nucleotide sequence ID" value="NZ_SADE01000003.1"/>
</dbReference>
<dbReference type="Proteomes" id="UP000287447">
    <property type="component" value="Unassembled WGS sequence"/>
</dbReference>
<name>A0A437QK62_9PROT</name>
<gene>
    <name evidence="1" type="ORF">EOI86_18870</name>
</gene>
<reference evidence="2" key="1">
    <citation type="submission" date="2019-01" db="EMBL/GenBank/DDBJ databases">
        <title>Gri0909 isolated from a small marine red alga.</title>
        <authorList>
            <person name="Kim J."/>
            <person name="Jeong S.E."/>
            <person name="Jeon C.O."/>
        </authorList>
    </citation>
    <scope>NUCLEOTIDE SEQUENCE [LARGE SCALE GENOMIC DNA]</scope>
    <source>
        <strain evidence="2">Gri0909</strain>
    </source>
</reference>
<dbReference type="SUPFAM" id="SSF103025">
    <property type="entry name" value="Folate-binding domain"/>
    <property type="match status" value="1"/>
</dbReference>
<dbReference type="InterPro" id="IPR007375">
    <property type="entry name" value="SoxG"/>
</dbReference>
<evidence type="ECO:0000313" key="2">
    <source>
        <dbReference type="Proteomes" id="UP000287447"/>
    </source>
</evidence>
<proteinExistence type="predicted"/>
<dbReference type="Gene3D" id="3.30.1360.120">
    <property type="entry name" value="Probable tRNA modification gtpase trme, domain 1"/>
    <property type="match status" value="1"/>
</dbReference>
<dbReference type="AlphaFoldDB" id="A0A437QK62"/>
<dbReference type="OrthoDB" id="9814782at2"/>
<keyword evidence="2" id="KW-1185">Reference proteome</keyword>